<organism evidence="3 4">
    <name type="scientific">Oryctes borbonicus</name>
    <dbReference type="NCBI Taxonomy" id="1629725"/>
    <lineage>
        <taxon>Eukaryota</taxon>
        <taxon>Metazoa</taxon>
        <taxon>Ecdysozoa</taxon>
        <taxon>Arthropoda</taxon>
        <taxon>Hexapoda</taxon>
        <taxon>Insecta</taxon>
        <taxon>Pterygota</taxon>
        <taxon>Neoptera</taxon>
        <taxon>Endopterygota</taxon>
        <taxon>Coleoptera</taxon>
        <taxon>Polyphaga</taxon>
        <taxon>Scarabaeiformia</taxon>
        <taxon>Scarabaeidae</taxon>
        <taxon>Dynastinae</taxon>
        <taxon>Oryctes</taxon>
    </lineage>
</organism>
<feature type="transmembrane region" description="Helical" evidence="1">
    <location>
        <begin position="266"/>
        <end position="290"/>
    </location>
</feature>
<dbReference type="Proteomes" id="UP000051574">
    <property type="component" value="Unassembled WGS sequence"/>
</dbReference>
<accession>A0A0T6B8J5</accession>
<protein>
    <recommendedName>
        <fullName evidence="5">EGF-like domain-containing protein</fullName>
    </recommendedName>
</protein>
<dbReference type="EMBL" id="LJIG01009145">
    <property type="protein sequence ID" value="KRT83666.1"/>
    <property type="molecule type" value="Genomic_DNA"/>
</dbReference>
<keyword evidence="2" id="KW-0732">Signal</keyword>
<sequence length="341" mass="38044">MSIFGSVQVILYLLPVLVKGFLFSRSTAERTCLSLKCSPYKTNETRCNVLNYVGDPVTGECIPKCTGPCNMGECNSCFCVLPKKQISSQELEDCEYVYNIDKIDENYYIRDINYCPKDYFISPYDENACVLRCSKYSCKHGLCSPEGTCVCHLGYRPDVLNPRTCTAIPTNPSNTQRLSCGVGSEPNINGDCEPSCTVRCKNEILDPNGVCECPEGYELDNTTSCCEMQLNNTDDDPSNRDGMKIMPNMSVTQDEKMPAEEMMIDLYTLISASIIVISLATVIVLAFVIIKLKQTIRKGVNPHEGQDQEVYSPNYYSVLDFEKKPNDAVVVENVELYGKSS</sequence>
<name>A0A0T6B8J5_9SCAR</name>
<keyword evidence="4" id="KW-1185">Reference proteome</keyword>
<keyword evidence="1" id="KW-0812">Transmembrane</keyword>
<proteinExistence type="predicted"/>
<evidence type="ECO:0000313" key="4">
    <source>
        <dbReference type="Proteomes" id="UP000051574"/>
    </source>
</evidence>
<evidence type="ECO:0000256" key="2">
    <source>
        <dbReference type="SAM" id="SignalP"/>
    </source>
</evidence>
<dbReference type="AlphaFoldDB" id="A0A0T6B8J5"/>
<keyword evidence="1" id="KW-0472">Membrane</keyword>
<feature type="chain" id="PRO_5006668452" description="EGF-like domain-containing protein" evidence="2">
    <location>
        <begin position="21"/>
        <end position="341"/>
    </location>
</feature>
<feature type="signal peptide" evidence="2">
    <location>
        <begin position="1"/>
        <end position="20"/>
    </location>
</feature>
<evidence type="ECO:0000256" key="1">
    <source>
        <dbReference type="SAM" id="Phobius"/>
    </source>
</evidence>
<evidence type="ECO:0008006" key="5">
    <source>
        <dbReference type="Google" id="ProtNLM"/>
    </source>
</evidence>
<keyword evidence="1" id="KW-1133">Transmembrane helix</keyword>
<reference evidence="3 4" key="1">
    <citation type="submission" date="2015-09" db="EMBL/GenBank/DDBJ databases">
        <title>Draft genome of the scarab beetle Oryctes borbonicus.</title>
        <authorList>
            <person name="Meyer J.M."/>
            <person name="Markov G.V."/>
            <person name="Baskaran P."/>
            <person name="Herrmann M."/>
            <person name="Sommer R.J."/>
            <person name="Roedelsperger C."/>
        </authorList>
    </citation>
    <scope>NUCLEOTIDE SEQUENCE [LARGE SCALE GENOMIC DNA]</scope>
    <source>
        <strain evidence="3">OB123</strain>
        <tissue evidence="3">Whole animal</tissue>
    </source>
</reference>
<evidence type="ECO:0000313" key="3">
    <source>
        <dbReference type="EMBL" id="KRT83666.1"/>
    </source>
</evidence>
<comment type="caution">
    <text evidence="3">The sequence shown here is derived from an EMBL/GenBank/DDBJ whole genome shotgun (WGS) entry which is preliminary data.</text>
</comment>
<gene>
    <name evidence="3" type="ORF">AMK59_4383</name>
</gene>
<dbReference type="OrthoDB" id="409374at2759"/>